<sequence>MLKHFRALVAHTWVQHGGHFEPHSSLYISRGSVAGNWYTVVLVGGGEVTLGESQCGSVFILGAQGLPFYVFLVLGGYDYACEK</sequence>
<accession>A0A9Q1JA58</accession>
<evidence type="ECO:0000313" key="2">
    <source>
        <dbReference type="Proteomes" id="UP001152622"/>
    </source>
</evidence>
<proteinExistence type="predicted"/>
<name>A0A9Q1JA58_SYNKA</name>
<comment type="caution">
    <text evidence="1">The sequence shown here is derived from an EMBL/GenBank/DDBJ whole genome shotgun (WGS) entry which is preliminary data.</text>
</comment>
<dbReference type="EMBL" id="JAINUF010000001">
    <property type="protein sequence ID" value="KAJ8379226.1"/>
    <property type="molecule type" value="Genomic_DNA"/>
</dbReference>
<keyword evidence="2" id="KW-1185">Reference proteome</keyword>
<organism evidence="1 2">
    <name type="scientific">Synaphobranchus kaupii</name>
    <name type="common">Kaup's arrowtooth eel</name>
    <dbReference type="NCBI Taxonomy" id="118154"/>
    <lineage>
        <taxon>Eukaryota</taxon>
        <taxon>Metazoa</taxon>
        <taxon>Chordata</taxon>
        <taxon>Craniata</taxon>
        <taxon>Vertebrata</taxon>
        <taxon>Euteleostomi</taxon>
        <taxon>Actinopterygii</taxon>
        <taxon>Neopterygii</taxon>
        <taxon>Teleostei</taxon>
        <taxon>Anguilliformes</taxon>
        <taxon>Synaphobranchidae</taxon>
        <taxon>Synaphobranchus</taxon>
    </lineage>
</organism>
<evidence type="ECO:0000313" key="1">
    <source>
        <dbReference type="EMBL" id="KAJ8379226.1"/>
    </source>
</evidence>
<dbReference type="AlphaFoldDB" id="A0A9Q1JA58"/>
<dbReference type="Proteomes" id="UP001152622">
    <property type="component" value="Chromosome 1"/>
</dbReference>
<reference evidence="1" key="1">
    <citation type="journal article" date="2023" name="Science">
        <title>Genome structures resolve the early diversification of teleost fishes.</title>
        <authorList>
            <person name="Parey E."/>
            <person name="Louis A."/>
            <person name="Montfort J."/>
            <person name="Bouchez O."/>
            <person name="Roques C."/>
            <person name="Iampietro C."/>
            <person name="Lluch J."/>
            <person name="Castinel A."/>
            <person name="Donnadieu C."/>
            <person name="Desvignes T."/>
            <person name="Floi Bucao C."/>
            <person name="Jouanno E."/>
            <person name="Wen M."/>
            <person name="Mejri S."/>
            <person name="Dirks R."/>
            <person name="Jansen H."/>
            <person name="Henkel C."/>
            <person name="Chen W.J."/>
            <person name="Zahm M."/>
            <person name="Cabau C."/>
            <person name="Klopp C."/>
            <person name="Thompson A.W."/>
            <person name="Robinson-Rechavi M."/>
            <person name="Braasch I."/>
            <person name="Lecointre G."/>
            <person name="Bobe J."/>
            <person name="Postlethwait J.H."/>
            <person name="Berthelot C."/>
            <person name="Roest Crollius H."/>
            <person name="Guiguen Y."/>
        </authorList>
    </citation>
    <scope>NUCLEOTIDE SEQUENCE</scope>
    <source>
        <strain evidence="1">WJC10195</strain>
    </source>
</reference>
<protein>
    <submittedName>
        <fullName evidence="1">Uncharacterized protein</fullName>
    </submittedName>
</protein>
<gene>
    <name evidence="1" type="ORF">SKAU_G00000040</name>
</gene>